<dbReference type="AlphaFoldDB" id="A0A072ZRY4"/>
<evidence type="ECO:0000313" key="5">
    <source>
        <dbReference type="Proteomes" id="UP000270834"/>
    </source>
</evidence>
<dbReference type="EMBL" id="RBSQ01000795">
    <property type="protein sequence ID" value="RMS52318.1"/>
    <property type="molecule type" value="Genomic_DNA"/>
</dbReference>
<reference evidence="2 4" key="1">
    <citation type="submission" date="2017-05" db="EMBL/GenBank/DDBJ databases">
        <authorList>
            <person name="Song R."/>
            <person name="Chenine A.L."/>
            <person name="Ruprecht R.M."/>
        </authorList>
    </citation>
    <scope>NUCLEOTIDE SEQUENCE [LARGE SCALE GENOMIC DNA]</scope>
    <source>
        <strain evidence="2 4">S567_C10_BS</strain>
    </source>
</reference>
<comment type="caution">
    <text evidence="2">The sequence shown here is derived from an EMBL/GenBank/DDBJ whole genome shotgun (WGS) entry which is preliminary data.</text>
</comment>
<protein>
    <recommendedName>
        <fullName evidence="6">SH3 domain-containing protein</fullName>
    </recommendedName>
</protein>
<sequence>MHRILAIALCMLWSVAGLAADAAMPAQSCASLGEATAGPEDNFRPPLEGEVIDKGRAYFHSAPRADCVTGVFVIPGDFITVYKPSGEWLNVMYVARDGKETSGWLLEKRVRLRQAYGGPDEPAQP</sequence>
<feature type="chain" id="PRO_5015028032" description="SH3 domain-containing protein" evidence="1">
    <location>
        <begin position="20"/>
        <end position="125"/>
    </location>
</feature>
<dbReference type="RefSeq" id="WP_003116415.1">
    <property type="nucleotide sequence ID" value="NZ_AP014839.1"/>
</dbReference>
<dbReference type="SMR" id="A0A072ZRY4"/>
<evidence type="ECO:0000313" key="3">
    <source>
        <dbReference type="EMBL" id="RMS52318.1"/>
    </source>
</evidence>
<reference evidence="3 5" key="2">
    <citation type="submission" date="2018-08" db="EMBL/GenBank/DDBJ databases">
        <title>Recombination of ecologically and evolutionarily significant loci maintains genetic cohesion in the Pseudomonas syringae species complex.</title>
        <authorList>
            <person name="Dillon M."/>
            <person name="Thakur S."/>
            <person name="Almeida R.N.D."/>
            <person name="Weir B.S."/>
            <person name="Guttman D.S."/>
        </authorList>
    </citation>
    <scope>NUCLEOTIDE SEQUENCE [LARGE SCALE GENOMIC DNA]</scope>
    <source>
        <strain evidence="3 5">ICMP 7846</strain>
    </source>
</reference>
<dbReference type="Proteomes" id="UP000194857">
    <property type="component" value="Unassembled WGS sequence"/>
</dbReference>
<feature type="signal peptide" evidence="1">
    <location>
        <begin position="1"/>
        <end position="19"/>
    </location>
</feature>
<evidence type="ECO:0000313" key="4">
    <source>
        <dbReference type="Proteomes" id="UP000194857"/>
    </source>
</evidence>
<dbReference type="EMBL" id="NFFZ01000002">
    <property type="protein sequence ID" value="OTI64784.1"/>
    <property type="molecule type" value="Genomic_DNA"/>
</dbReference>
<proteinExistence type="predicted"/>
<name>A0A072ZRY4_PSEAI</name>
<accession>A0A072ZRY4</accession>
<gene>
    <name evidence="3" type="ORF">ALP65_00392</name>
    <name evidence="2" type="ORF">CAZ10_03115</name>
</gene>
<organism evidence="2 4">
    <name type="scientific">Pseudomonas aeruginosa</name>
    <dbReference type="NCBI Taxonomy" id="287"/>
    <lineage>
        <taxon>Bacteria</taxon>
        <taxon>Pseudomonadati</taxon>
        <taxon>Pseudomonadota</taxon>
        <taxon>Gammaproteobacteria</taxon>
        <taxon>Pseudomonadales</taxon>
        <taxon>Pseudomonadaceae</taxon>
        <taxon>Pseudomonas</taxon>
    </lineage>
</organism>
<evidence type="ECO:0000256" key="1">
    <source>
        <dbReference type="SAM" id="SignalP"/>
    </source>
</evidence>
<dbReference type="Proteomes" id="UP000270834">
    <property type="component" value="Unassembled WGS sequence"/>
</dbReference>
<keyword evidence="1" id="KW-0732">Signal</keyword>
<dbReference type="eggNOG" id="ENOG5031HN9">
    <property type="taxonomic scope" value="Bacteria"/>
</dbReference>
<accession>A0A1S1C5K6</accession>
<evidence type="ECO:0000313" key="2">
    <source>
        <dbReference type="EMBL" id="OTI64784.1"/>
    </source>
</evidence>
<evidence type="ECO:0008006" key="6">
    <source>
        <dbReference type="Google" id="ProtNLM"/>
    </source>
</evidence>